<proteinExistence type="inferred from homology"/>
<dbReference type="InterPro" id="IPR012147">
    <property type="entry name" value="P_Ac_Bu_trans"/>
</dbReference>
<evidence type="ECO:0000256" key="2">
    <source>
        <dbReference type="ARBA" id="ARBA00022679"/>
    </source>
</evidence>
<evidence type="ECO:0000256" key="3">
    <source>
        <dbReference type="ARBA" id="ARBA00023315"/>
    </source>
</evidence>
<sequence length="318" mass="33507">MELLKKETAMEAENMSAVVMSSFEALIEAAKSAAPSRICVAAAEDQAVLEAVKLAEDLGFVTSVLVGEAAATERLAREAGLKHYEIVDAKSPAEAVETAVKVVRSGDAGILMKGFVNTSDYMRGILNRDWGLRTGRLLSLLAVYEVPGYHKLIFASDSGVNVSPDLSQKKDILANSVGVLRTIGIQAPKVAVLTANEMVDPKVASTVDAAALVEAVRMGELPACVIEGPIAFDVAFDAAAARHKGVESRVAGDVDLLIFPNIETGNVLGKSWLHFNKAKWAGIILGASHPVVLGSRSDTPEIKVNSIALAHLAASLQL</sequence>
<dbReference type="AlphaFoldDB" id="A0A1G5S4U3"/>
<keyword evidence="3" id="KW-0012">Acyltransferase</keyword>
<evidence type="ECO:0000313" key="5">
    <source>
        <dbReference type="EMBL" id="SCZ80860.1"/>
    </source>
</evidence>
<evidence type="ECO:0000313" key="6">
    <source>
        <dbReference type="Proteomes" id="UP000199208"/>
    </source>
</evidence>
<dbReference type="PANTHER" id="PTHR43356:SF2">
    <property type="entry name" value="PHOSPHATE ACETYLTRANSFERASE"/>
    <property type="match status" value="1"/>
</dbReference>
<accession>A0A1G5S4U3</accession>
<dbReference type="InterPro" id="IPR002505">
    <property type="entry name" value="PTA_PTB"/>
</dbReference>
<dbReference type="Proteomes" id="UP000199208">
    <property type="component" value="Unassembled WGS sequence"/>
</dbReference>
<dbReference type="EMBL" id="FMWL01000015">
    <property type="protein sequence ID" value="SCZ80860.1"/>
    <property type="molecule type" value="Genomic_DNA"/>
</dbReference>
<evidence type="ECO:0000256" key="1">
    <source>
        <dbReference type="ARBA" id="ARBA00005656"/>
    </source>
</evidence>
<comment type="similarity">
    <text evidence="1">Belongs to the phosphate acetyltransferase and butyryltransferase family.</text>
</comment>
<dbReference type="GO" id="GO:0016746">
    <property type="term" value="F:acyltransferase activity"/>
    <property type="evidence" value="ECO:0007669"/>
    <property type="project" value="UniProtKB-KW"/>
</dbReference>
<dbReference type="Gene3D" id="3.40.718.10">
    <property type="entry name" value="Isopropylmalate Dehydrogenase"/>
    <property type="match status" value="1"/>
</dbReference>
<dbReference type="PIRSF" id="PIRSF000428">
    <property type="entry name" value="P_Ac_trans"/>
    <property type="match status" value="1"/>
</dbReference>
<dbReference type="SUPFAM" id="SSF53659">
    <property type="entry name" value="Isocitrate/Isopropylmalate dehydrogenase-like"/>
    <property type="match status" value="1"/>
</dbReference>
<organism evidence="5 6">
    <name type="scientific">Acidaminobacter hydrogenoformans DSM 2784</name>
    <dbReference type="NCBI Taxonomy" id="1120920"/>
    <lineage>
        <taxon>Bacteria</taxon>
        <taxon>Bacillati</taxon>
        <taxon>Bacillota</taxon>
        <taxon>Clostridia</taxon>
        <taxon>Peptostreptococcales</taxon>
        <taxon>Acidaminobacteraceae</taxon>
        <taxon>Acidaminobacter</taxon>
    </lineage>
</organism>
<evidence type="ECO:0000259" key="4">
    <source>
        <dbReference type="Pfam" id="PF01515"/>
    </source>
</evidence>
<dbReference type="RefSeq" id="WP_242870903.1">
    <property type="nucleotide sequence ID" value="NZ_FMWL01000015.1"/>
</dbReference>
<reference evidence="5 6" key="1">
    <citation type="submission" date="2016-10" db="EMBL/GenBank/DDBJ databases">
        <authorList>
            <person name="de Groot N.N."/>
        </authorList>
    </citation>
    <scope>NUCLEOTIDE SEQUENCE [LARGE SCALE GENOMIC DNA]</scope>
    <source>
        <strain evidence="5 6">DSM 2784</strain>
    </source>
</reference>
<dbReference type="PANTHER" id="PTHR43356">
    <property type="entry name" value="PHOSPHATE ACETYLTRANSFERASE"/>
    <property type="match status" value="1"/>
</dbReference>
<protein>
    <submittedName>
        <fullName evidence="5">Phosphate butyryltransferase</fullName>
    </submittedName>
</protein>
<name>A0A1G5S4U3_9FIRM</name>
<gene>
    <name evidence="5" type="ORF">SAMN03080599_02480</name>
</gene>
<dbReference type="InterPro" id="IPR050500">
    <property type="entry name" value="Phos_Acetyltrans/Butyryltrans"/>
</dbReference>
<dbReference type="STRING" id="1120920.SAMN03080599_02480"/>
<keyword evidence="2 5" id="KW-0808">Transferase</keyword>
<dbReference type="Pfam" id="PF01515">
    <property type="entry name" value="PTA_PTB"/>
    <property type="match status" value="1"/>
</dbReference>
<keyword evidence="6" id="KW-1185">Reference proteome</keyword>
<feature type="domain" description="Phosphate acetyl/butaryl transferase" evidence="4">
    <location>
        <begin position="95"/>
        <end position="310"/>
    </location>
</feature>